<dbReference type="GO" id="GO:0006355">
    <property type="term" value="P:regulation of DNA-templated transcription"/>
    <property type="evidence" value="ECO:0007669"/>
    <property type="project" value="UniProtKB-ARBA"/>
</dbReference>
<dbReference type="STRING" id="650891.SAMN05216203_2849"/>
<keyword evidence="3" id="KW-0804">Transcription</keyword>
<evidence type="ECO:0000313" key="5">
    <source>
        <dbReference type="EMBL" id="SFR76196.1"/>
    </source>
</evidence>
<proteinExistence type="predicted"/>
<dbReference type="CDD" id="cd00090">
    <property type="entry name" value="HTH_ARSR"/>
    <property type="match status" value="1"/>
</dbReference>
<dbReference type="Pfam" id="PF01037">
    <property type="entry name" value="AsnC_trans_reg"/>
    <property type="match status" value="1"/>
</dbReference>
<sequence>MCLLFGQAIWGFLEKYLINANNAKGSLTKIRCYQMKRVEMDKLDRRILEVLQQDGRISNQLLAEQVGLSPAACWRRVRALEESGVITGYTAQLDPEAMGQGLCVLVNLSLQRHTIDSTAEIERKVSSYPEVLQCFAVTGNADFVLRVVVADMNSYDRFLNEKIFTLQGIAQVNSNFALREIKNTQVLPVQNEPG</sequence>
<evidence type="ECO:0000256" key="3">
    <source>
        <dbReference type="ARBA" id="ARBA00023163"/>
    </source>
</evidence>
<dbReference type="InterPro" id="IPR011008">
    <property type="entry name" value="Dimeric_a/b-barrel"/>
</dbReference>
<dbReference type="FunFam" id="1.10.10.10:FF:000186">
    <property type="entry name" value="AsnC family transcriptional regulator"/>
    <property type="match status" value="1"/>
</dbReference>
<feature type="domain" description="HTH asnC-type" evidence="4">
    <location>
        <begin position="40"/>
        <end position="101"/>
    </location>
</feature>
<dbReference type="InterPro" id="IPR000485">
    <property type="entry name" value="AsnC-type_HTH_dom"/>
</dbReference>
<dbReference type="SMART" id="SM00344">
    <property type="entry name" value="HTH_ASNC"/>
    <property type="match status" value="1"/>
</dbReference>
<dbReference type="AlphaFoldDB" id="A0A1I6JB79"/>
<name>A0A1I6JB79_9GAMM</name>
<dbReference type="GO" id="GO:0043565">
    <property type="term" value="F:sequence-specific DNA binding"/>
    <property type="evidence" value="ECO:0007669"/>
    <property type="project" value="InterPro"/>
</dbReference>
<dbReference type="SUPFAM" id="SSF46785">
    <property type="entry name" value="Winged helix' DNA-binding domain"/>
    <property type="match status" value="1"/>
</dbReference>
<evidence type="ECO:0000256" key="1">
    <source>
        <dbReference type="ARBA" id="ARBA00023015"/>
    </source>
</evidence>
<gene>
    <name evidence="5" type="ORF">SAMN05216203_2849</name>
</gene>
<dbReference type="PANTHER" id="PTHR30154:SF34">
    <property type="entry name" value="TRANSCRIPTIONAL REGULATOR AZLB"/>
    <property type="match status" value="1"/>
</dbReference>
<dbReference type="Proteomes" id="UP000198644">
    <property type="component" value="Unassembled WGS sequence"/>
</dbReference>
<dbReference type="InterPro" id="IPR019888">
    <property type="entry name" value="Tscrpt_reg_AsnC-like"/>
</dbReference>
<dbReference type="InterPro" id="IPR011991">
    <property type="entry name" value="ArsR-like_HTH"/>
</dbReference>
<reference evidence="5 6" key="1">
    <citation type="submission" date="2016-10" db="EMBL/GenBank/DDBJ databases">
        <authorList>
            <person name="de Groot N.N."/>
        </authorList>
    </citation>
    <scope>NUCLEOTIDE SEQUENCE [LARGE SCALE GENOMIC DNA]</scope>
    <source>
        <strain evidence="5 6">CGMCC 1.9167</strain>
    </source>
</reference>
<dbReference type="InterPro" id="IPR036388">
    <property type="entry name" value="WH-like_DNA-bd_sf"/>
</dbReference>
<accession>A0A1I6JB79</accession>
<dbReference type="Pfam" id="PF13412">
    <property type="entry name" value="HTH_24"/>
    <property type="match status" value="1"/>
</dbReference>
<keyword evidence="1" id="KW-0805">Transcription regulation</keyword>
<evidence type="ECO:0000259" key="4">
    <source>
        <dbReference type="PROSITE" id="PS50956"/>
    </source>
</evidence>
<evidence type="ECO:0000256" key="2">
    <source>
        <dbReference type="ARBA" id="ARBA00023125"/>
    </source>
</evidence>
<keyword evidence="6" id="KW-1185">Reference proteome</keyword>
<evidence type="ECO:0000313" key="6">
    <source>
        <dbReference type="Proteomes" id="UP000198644"/>
    </source>
</evidence>
<dbReference type="Gene3D" id="3.30.70.920">
    <property type="match status" value="1"/>
</dbReference>
<organism evidence="5 6">
    <name type="scientific">Marinobacter daqiaonensis</name>
    <dbReference type="NCBI Taxonomy" id="650891"/>
    <lineage>
        <taxon>Bacteria</taxon>
        <taxon>Pseudomonadati</taxon>
        <taxon>Pseudomonadota</taxon>
        <taxon>Gammaproteobacteria</taxon>
        <taxon>Pseudomonadales</taxon>
        <taxon>Marinobacteraceae</taxon>
        <taxon>Marinobacter</taxon>
    </lineage>
</organism>
<dbReference type="PROSITE" id="PS50956">
    <property type="entry name" value="HTH_ASNC_2"/>
    <property type="match status" value="1"/>
</dbReference>
<protein>
    <submittedName>
        <fullName evidence="5">Transcriptional regulator, AsnC family</fullName>
    </submittedName>
</protein>
<dbReference type="GO" id="GO:0005829">
    <property type="term" value="C:cytosol"/>
    <property type="evidence" value="ECO:0007669"/>
    <property type="project" value="TreeGrafter"/>
</dbReference>
<dbReference type="SUPFAM" id="SSF54909">
    <property type="entry name" value="Dimeric alpha+beta barrel"/>
    <property type="match status" value="1"/>
</dbReference>
<dbReference type="InterPro" id="IPR036390">
    <property type="entry name" value="WH_DNA-bd_sf"/>
</dbReference>
<dbReference type="GO" id="GO:0043200">
    <property type="term" value="P:response to amino acid"/>
    <property type="evidence" value="ECO:0007669"/>
    <property type="project" value="TreeGrafter"/>
</dbReference>
<keyword evidence="2" id="KW-0238">DNA-binding</keyword>
<dbReference type="EMBL" id="FOYW01000002">
    <property type="protein sequence ID" value="SFR76196.1"/>
    <property type="molecule type" value="Genomic_DNA"/>
</dbReference>
<dbReference type="Gene3D" id="1.10.10.10">
    <property type="entry name" value="Winged helix-like DNA-binding domain superfamily/Winged helix DNA-binding domain"/>
    <property type="match status" value="1"/>
</dbReference>
<dbReference type="PRINTS" id="PR00033">
    <property type="entry name" value="HTHASNC"/>
</dbReference>
<dbReference type="InterPro" id="IPR019887">
    <property type="entry name" value="Tscrpt_reg_AsnC/Lrp_C"/>
</dbReference>
<dbReference type="PANTHER" id="PTHR30154">
    <property type="entry name" value="LEUCINE-RESPONSIVE REGULATORY PROTEIN"/>
    <property type="match status" value="1"/>
</dbReference>